<dbReference type="SMART" id="SM00382">
    <property type="entry name" value="AAA"/>
    <property type="match status" value="1"/>
</dbReference>
<dbReference type="InterPro" id="IPR027417">
    <property type="entry name" value="P-loop_NTPase"/>
</dbReference>
<dbReference type="CDD" id="cd00267">
    <property type="entry name" value="ABC_ATPase"/>
    <property type="match status" value="1"/>
</dbReference>
<dbReference type="InterPro" id="IPR051396">
    <property type="entry name" value="Bact_Antivir_Def_Nuclease"/>
</dbReference>
<dbReference type="InterPro" id="IPR003959">
    <property type="entry name" value="ATPase_AAA_core"/>
</dbReference>
<keyword evidence="5" id="KW-1185">Reference proteome</keyword>
<dbReference type="EMBL" id="JYLK01000011">
    <property type="protein sequence ID" value="KRP59052.1"/>
    <property type="molecule type" value="Genomic_DNA"/>
</dbReference>
<accession>A0A0R2ZGY8</accession>
<dbReference type="InterPro" id="IPR003593">
    <property type="entry name" value="AAA+_ATPase"/>
</dbReference>
<organism evidence="2 4">
    <name type="scientific">Pseudomonas trivialis</name>
    <dbReference type="NCBI Taxonomy" id="200450"/>
    <lineage>
        <taxon>Bacteria</taxon>
        <taxon>Pseudomonadati</taxon>
        <taxon>Pseudomonadota</taxon>
        <taxon>Gammaproteobacteria</taxon>
        <taxon>Pseudomonadales</taxon>
        <taxon>Pseudomonadaceae</taxon>
        <taxon>Pseudomonas</taxon>
    </lineage>
</organism>
<sequence length="504" mass="56641">MYQSEIRDSEITGLFERVQKRNYKKYIYKIIIEKARGYENTVLTFDFPVTALIGPNGGGKTTLLGAAALAYKDIKPSLFFSKSGRFDESMQNWKIEYEIIDRDVRQQDSIKRTAKFTNFRWSREALSRKTRVFGVSRTVPATERPDLAKCMSRKFDVKPSAISTMPAEAAQAVATILDKDVSEFSFLKIDAKGKITLLAGQTAKGDKYSEFHFGAGESSIIRMIVELETMPEQSLVLIEEIENGLHPLATIRLVEYLIDLANRRKIQVIFTSHSNDALKPLPDKAIWAAIRGKLYQGKLDIASLRAISGVVDSRLAIFVEDRFAKMWVEEILRNVSGVAVDAIGIYAMEGDGTAQRVHKDHNINPASVQKSICILDGDSKYINSPSQLIFKLPGESPERYIFNKVLAKLADISGELAVALLRPYEKASEIEDIVRSVANTNRDEHTIFSQIGKRLGLVPEARVKEAFLSLWGRCYPEELKDFAAGFDNYLPKESQEVVLGSKEY</sequence>
<dbReference type="PANTHER" id="PTHR43581:SF4">
    <property type="entry name" value="ATP_GTP PHOSPHATASE"/>
    <property type="match status" value="1"/>
</dbReference>
<dbReference type="GO" id="GO:0005524">
    <property type="term" value="F:ATP binding"/>
    <property type="evidence" value="ECO:0007669"/>
    <property type="project" value="InterPro"/>
</dbReference>
<dbReference type="PATRIC" id="fig|200450.4.peg.238"/>
<evidence type="ECO:0000313" key="5">
    <source>
        <dbReference type="Proteomes" id="UP000183126"/>
    </source>
</evidence>
<proteinExistence type="predicted"/>
<dbReference type="SUPFAM" id="SSF52540">
    <property type="entry name" value="P-loop containing nucleoside triphosphate hydrolases"/>
    <property type="match status" value="1"/>
</dbReference>
<dbReference type="PANTHER" id="PTHR43581">
    <property type="entry name" value="ATP/GTP PHOSPHATASE"/>
    <property type="match status" value="1"/>
</dbReference>
<dbReference type="Proteomes" id="UP000183126">
    <property type="component" value="Chromosome I"/>
</dbReference>
<reference evidence="3 5" key="2">
    <citation type="submission" date="2016-10" db="EMBL/GenBank/DDBJ databases">
        <authorList>
            <person name="Varghese N."/>
            <person name="Submissions S."/>
        </authorList>
    </citation>
    <scope>NUCLEOTIDE SEQUENCE [LARGE SCALE GENOMIC DNA]</scope>
    <source>
        <strain evidence="3 5">BS3111</strain>
    </source>
</reference>
<dbReference type="Proteomes" id="UP000052019">
    <property type="component" value="Unassembled WGS sequence"/>
</dbReference>
<feature type="domain" description="AAA+ ATPase" evidence="1">
    <location>
        <begin position="46"/>
        <end position="300"/>
    </location>
</feature>
<reference evidence="2 4" key="1">
    <citation type="submission" date="2015-02" db="EMBL/GenBank/DDBJ databases">
        <title>Two Pseudomonas sp. nov. isolated from raw milk.</title>
        <authorList>
            <person name="Wenning M."/>
            <person name="von Neubeck M."/>
            <person name="Huptas C."/>
            <person name="Scherer S."/>
        </authorList>
    </citation>
    <scope>NUCLEOTIDE SEQUENCE [LARGE SCALE GENOMIC DNA]</scope>
    <source>
        <strain evidence="2 4">DSM 14937</strain>
    </source>
</reference>
<name>A0A0R2ZGY8_9PSED</name>
<dbReference type="Gene3D" id="3.40.50.300">
    <property type="entry name" value="P-loop containing nucleotide triphosphate hydrolases"/>
    <property type="match status" value="1"/>
</dbReference>
<dbReference type="GO" id="GO:0016887">
    <property type="term" value="F:ATP hydrolysis activity"/>
    <property type="evidence" value="ECO:0007669"/>
    <property type="project" value="InterPro"/>
</dbReference>
<evidence type="ECO:0000313" key="3">
    <source>
        <dbReference type="EMBL" id="SDS69439.1"/>
    </source>
</evidence>
<evidence type="ECO:0000259" key="1">
    <source>
        <dbReference type="SMART" id="SM00382"/>
    </source>
</evidence>
<gene>
    <name evidence="3" type="ORF">SAMN04490205_3319</name>
    <name evidence="2" type="ORF">TU79_16615</name>
</gene>
<dbReference type="AlphaFoldDB" id="A0A0R2ZGY8"/>
<dbReference type="EMBL" id="LT629760">
    <property type="protein sequence ID" value="SDS69439.1"/>
    <property type="molecule type" value="Genomic_DNA"/>
</dbReference>
<protein>
    <submittedName>
        <fullName evidence="2">AAA domain protein</fullName>
    </submittedName>
    <submittedName>
        <fullName evidence="3">ATPase/GTPase, AAA15 family</fullName>
    </submittedName>
</protein>
<dbReference type="OrthoDB" id="9815944at2"/>
<dbReference type="RefSeq" id="WP_057008984.1">
    <property type="nucleotide sequence ID" value="NZ_JYLK01000011.1"/>
</dbReference>
<evidence type="ECO:0000313" key="4">
    <source>
        <dbReference type="Proteomes" id="UP000052019"/>
    </source>
</evidence>
<evidence type="ECO:0000313" key="2">
    <source>
        <dbReference type="EMBL" id="KRP59052.1"/>
    </source>
</evidence>
<dbReference type="Pfam" id="PF13304">
    <property type="entry name" value="AAA_21"/>
    <property type="match status" value="1"/>
</dbReference>